<dbReference type="InterPro" id="IPR052342">
    <property type="entry name" value="MCH/BMMD"/>
</dbReference>
<sequence>MSDRPEGPYFDDLGVGQTFDAPSLTLTSGRAATHQAILGGRLQLSLDERLSTDVAGRVLADPGLVTDVAIGQSTAVTRRVVANLFYRGLAFHRLPAIGDTLHTTTTVVGLRQNASRPTGLAALRITTRDHLDRLVLDFWRCAMLPLSSPDVATCHQDDLSAIGSSPDPNGLLAQVSRWNLDAWPAPTGPDVVPGAVWDLTAGDVVTSAPELARLTLNLAHVHHDRFSQPNGRLVYGGHAIGIASAQVSRTLPQLATVAGWHGCDHTGPVREGDTLVSRIEVEQITNLDGGLRLADLRVRVRTRGPEERDVLDWRPIVILR</sequence>
<accession>A0A8I0EUN4</accession>
<name>A0A8I0EUN4_9ACTN</name>
<dbReference type="RefSeq" id="WP_187769318.1">
    <property type="nucleotide sequence ID" value="NZ_JACTVM010000002.1"/>
</dbReference>
<protein>
    <submittedName>
        <fullName evidence="1">Acyl dehydratase</fullName>
    </submittedName>
</protein>
<dbReference type="PANTHER" id="PTHR43664">
    <property type="entry name" value="MONOAMINE OXIDASE-RELATED"/>
    <property type="match status" value="1"/>
</dbReference>
<evidence type="ECO:0000313" key="1">
    <source>
        <dbReference type="EMBL" id="MBC9226469.1"/>
    </source>
</evidence>
<dbReference type="InterPro" id="IPR029069">
    <property type="entry name" value="HotDog_dom_sf"/>
</dbReference>
<reference evidence="1" key="1">
    <citation type="submission" date="2020-09" db="EMBL/GenBank/DDBJ databases">
        <title>Novel species in genus Aeromicrobium.</title>
        <authorList>
            <person name="Zhang G."/>
        </authorList>
    </citation>
    <scope>NUCLEOTIDE SEQUENCE</scope>
    <source>
        <strain evidence="1">Zg-636</strain>
    </source>
</reference>
<dbReference type="CDD" id="cd03451">
    <property type="entry name" value="FkbR2"/>
    <property type="match status" value="1"/>
</dbReference>
<dbReference type="Proteomes" id="UP000620591">
    <property type="component" value="Unassembled WGS sequence"/>
</dbReference>
<dbReference type="Gene3D" id="3.10.129.10">
    <property type="entry name" value="Hotdog Thioesterase"/>
    <property type="match status" value="2"/>
</dbReference>
<organism evidence="1 2">
    <name type="scientific">Aeromicrobium senzhongii</name>
    <dbReference type="NCBI Taxonomy" id="2663859"/>
    <lineage>
        <taxon>Bacteria</taxon>
        <taxon>Bacillati</taxon>
        <taxon>Actinomycetota</taxon>
        <taxon>Actinomycetes</taxon>
        <taxon>Propionibacteriales</taxon>
        <taxon>Nocardioidaceae</taxon>
        <taxon>Aeromicrobium</taxon>
    </lineage>
</organism>
<dbReference type="PANTHER" id="PTHR43664:SF1">
    <property type="entry name" value="BETA-METHYLMALYL-COA DEHYDRATASE"/>
    <property type="match status" value="1"/>
</dbReference>
<dbReference type="EMBL" id="JACTVM010000002">
    <property type="protein sequence ID" value="MBC9226469.1"/>
    <property type="molecule type" value="Genomic_DNA"/>
</dbReference>
<evidence type="ECO:0000313" key="2">
    <source>
        <dbReference type="Proteomes" id="UP000620591"/>
    </source>
</evidence>
<gene>
    <name evidence="1" type="ORF">IBG24_09085</name>
</gene>
<dbReference type="SUPFAM" id="SSF54637">
    <property type="entry name" value="Thioesterase/thiol ester dehydrase-isomerase"/>
    <property type="match status" value="2"/>
</dbReference>
<dbReference type="AlphaFoldDB" id="A0A8I0EUN4"/>
<comment type="caution">
    <text evidence="1">The sequence shown here is derived from an EMBL/GenBank/DDBJ whole genome shotgun (WGS) entry which is preliminary data.</text>
</comment>
<proteinExistence type="predicted"/>